<keyword evidence="10" id="KW-0968">Cytoplasmic vesicle</keyword>
<feature type="region of interest" description="Disordered" evidence="11">
    <location>
        <begin position="261"/>
        <end position="313"/>
    </location>
</feature>
<evidence type="ECO:0000256" key="3">
    <source>
        <dbReference type="ARBA" id="ARBA00008731"/>
    </source>
</evidence>
<feature type="compositionally biased region" description="Polar residues" evidence="11">
    <location>
        <begin position="274"/>
        <end position="297"/>
    </location>
</feature>
<feature type="transmembrane region" description="Helical" evidence="12">
    <location>
        <begin position="12"/>
        <end position="34"/>
    </location>
</feature>
<dbReference type="PANTHER" id="PTHR31937">
    <property type="entry name" value="TRANSMEMBRANE PROTEIN 163"/>
    <property type="match status" value="1"/>
</dbReference>
<dbReference type="OrthoDB" id="2382888at2759"/>
<feature type="transmembrane region" description="Helical" evidence="12">
    <location>
        <begin position="96"/>
        <end position="119"/>
    </location>
</feature>
<protein>
    <submittedName>
        <fullName evidence="13">314_t:CDS:1</fullName>
    </submittedName>
</protein>
<evidence type="ECO:0000256" key="9">
    <source>
        <dbReference type="ARBA" id="ARBA00023136"/>
    </source>
</evidence>
<feature type="transmembrane region" description="Helical" evidence="12">
    <location>
        <begin position="46"/>
        <end position="64"/>
    </location>
</feature>
<comment type="caution">
    <text evidence="13">The sequence shown here is derived from an EMBL/GenBank/DDBJ whole genome shotgun (WGS) entry which is preliminary data.</text>
</comment>
<sequence>MSSQKFDFFTRFNEFVIAIFSLTIIWNISEGIIAIDYGIQCRSFSLFFLGINVSICVIPPSLALREFIKKINSNEEKANSDIQDNIIYKNERKIEIIMMILFILLTMIIFTCAVTFLVLKQIPRTTFPGLIITSISLVITLLFWSGKHCLARKLDSSILSCDARYSLVCLEIIAIVFLSSLLNLILPNIWWLDSVATLMQGIPLIIEGFEMYTRRKSNKTNGKDCRITITIEETTCSTKEQKPSFRKSFNSLSSFGSFGSFGSGKRQSSFGSGKRQSSFGSEKQQSSFGSGKRQSSKLYAKINEGQNKEAESSNFLDVTFEKKSIDIETLR</sequence>
<dbReference type="InterPro" id="IPR026765">
    <property type="entry name" value="Tmem163"/>
</dbReference>
<feature type="transmembrane region" description="Helical" evidence="12">
    <location>
        <begin position="125"/>
        <end position="144"/>
    </location>
</feature>
<feature type="compositionally biased region" description="Low complexity" evidence="11">
    <location>
        <begin position="261"/>
        <end position="273"/>
    </location>
</feature>
<evidence type="ECO:0000256" key="8">
    <source>
        <dbReference type="ARBA" id="ARBA00023018"/>
    </source>
</evidence>
<comment type="similarity">
    <text evidence="3">Belongs to the TMEM163 family.</text>
</comment>
<organism evidence="13 14">
    <name type="scientific">Dentiscutata erythropus</name>
    <dbReference type="NCBI Taxonomy" id="1348616"/>
    <lineage>
        <taxon>Eukaryota</taxon>
        <taxon>Fungi</taxon>
        <taxon>Fungi incertae sedis</taxon>
        <taxon>Mucoromycota</taxon>
        <taxon>Glomeromycotina</taxon>
        <taxon>Glomeromycetes</taxon>
        <taxon>Diversisporales</taxon>
        <taxon>Gigasporaceae</taxon>
        <taxon>Dentiscutata</taxon>
    </lineage>
</organism>
<evidence type="ECO:0000313" key="13">
    <source>
        <dbReference type="EMBL" id="CAG8736325.1"/>
    </source>
</evidence>
<reference evidence="13" key="1">
    <citation type="submission" date="2021-06" db="EMBL/GenBank/DDBJ databases">
        <authorList>
            <person name="Kallberg Y."/>
            <person name="Tangrot J."/>
            <person name="Rosling A."/>
        </authorList>
    </citation>
    <scope>NUCLEOTIDE SEQUENCE</scope>
    <source>
        <strain evidence="13">MA453B</strain>
    </source>
</reference>
<evidence type="ECO:0000256" key="11">
    <source>
        <dbReference type="SAM" id="MobiDB-lite"/>
    </source>
</evidence>
<dbReference type="PANTHER" id="PTHR31937:SF2">
    <property type="entry name" value="TRANSMEMBRANE PROTEIN 163"/>
    <property type="match status" value="1"/>
</dbReference>
<evidence type="ECO:0000256" key="2">
    <source>
        <dbReference type="ARBA" id="ARBA00004644"/>
    </source>
</evidence>
<dbReference type="GO" id="GO:0031901">
    <property type="term" value="C:early endosome membrane"/>
    <property type="evidence" value="ECO:0007669"/>
    <property type="project" value="UniProtKB-SubCell"/>
</dbReference>
<proteinExistence type="inferred from homology"/>
<comment type="subcellular location">
    <subcellularLocation>
        <location evidence="2">Cytoplasmic vesicle</location>
        <location evidence="2">Secretory vesicle</location>
        <location evidence="2">Synaptic vesicle membrane</location>
        <topology evidence="2">Multi-pass membrane protein</topology>
    </subcellularLocation>
    <subcellularLocation>
        <location evidence="1">Early endosome membrane</location>
    </subcellularLocation>
</comment>
<evidence type="ECO:0000256" key="6">
    <source>
        <dbReference type="ARBA" id="ARBA00022833"/>
    </source>
</evidence>
<dbReference type="Proteomes" id="UP000789405">
    <property type="component" value="Unassembled WGS sequence"/>
</dbReference>
<dbReference type="Gene3D" id="1.20.1510.10">
    <property type="entry name" value="Cation efflux protein transmembrane domain"/>
    <property type="match status" value="1"/>
</dbReference>
<evidence type="ECO:0000256" key="12">
    <source>
        <dbReference type="SAM" id="Phobius"/>
    </source>
</evidence>
<feature type="transmembrane region" description="Helical" evidence="12">
    <location>
        <begin position="165"/>
        <end position="183"/>
    </location>
</feature>
<dbReference type="InterPro" id="IPR027469">
    <property type="entry name" value="Cation_efflux_TMD_sf"/>
</dbReference>
<keyword evidence="4 12" id="KW-0812">Transmembrane</keyword>
<keyword evidence="7 12" id="KW-1133">Transmembrane helix</keyword>
<dbReference type="SUPFAM" id="SSF161111">
    <property type="entry name" value="Cation efflux protein transmembrane domain-like"/>
    <property type="match status" value="1"/>
</dbReference>
<keyword evidence="5" id="KW-0967">Endosome</keyword>
<evidence type="ECO:0000256" key="4">
    <source>
        <dbReference type="ARBA" id="ARBA00022692"/>
    </source>
</evidence>
<dbReference type="AlphaFoldDB" id="A0A9N9IIL3"/>
<evidence type="ECO:0000256" key="7">
    <source>
        <dbReference type="ARBA" id="ARBA00022989"/>
    </source>
</evidence>
<evidence type="ECO:0000256" key="1">
    <source>
        <dbReference type="ARBA" id="ARBA00004146"/>
    </source>
</evidence>
<keyword evidence="8" id="KW-0770">Synapse</keyword>
<evidence type="ECO:0000256" key="10">
    <source>
        <dbReference type="ARBA" id="ARBA00023329"/>
    </source>
</evidence>
<dbReference type="EMBL" id="CAJVPY010012773">
    <property type="protein sequence ID" value="CAG8736325.1"/>
    <property type="molecule type" value="Genomic_DNA"/>
</dbReference>
<evidence type="ECO:0000256" key="5">
    <source>
        <dbReference type="ARBA" id="ARBA00022753"/>
    </source>
</evidence>
<keyword evidence="9 12" id="KW-0472">Membrane</keyword>
<evidence type="ECO:0000313" key="14">
    <source>
        <dbReference type="Proteomes" id="UP000789405"/>
    </source>
</evidence>
<keyword evidence="6" id="KW-0862">Zinc</keyword>
<name>A0A9N9IIL3_9GLOM</name>
<keyword evidence="14" id="KW-1185">Reference proteome</keyword>
<accession>A0A9N9IIL3</accession>
<gene>
    <name evidence="13" type="ORF">DERYTH_LOCUS15594</name>
</gene>